<organism evidence="1 2">
    <name type="scientific">Faecalibacterium duncaniae (strain DSM 17677 / JCM 31915 / A2-165)</name>
    <name type="common">Faecalibacterium prausnitzii</name>
    <dbReference type="NCBI Taxonomy" id="411483"/>
    <lineage>
        <taxon>Bacteria</taxon>
        <taxon>Bacillati</taxon>
        <taxon>Bacillota</taxon>
        <taxon>Clostridia</taxon>
        <taxon>Eubacteriales</taxon>
        <taxon>Oscillospiraceae</taxon>
        <taxon>Faecalibacterium</taxon>
    </lineage>
</organism>
<protein>
    <submittedName>
        <fullName evidence="1">Uncharacterized protein</fullName>
    </submittedName>
</protein>
<evidence type="ECO:0000313" key="2">
    <source>
        <dbReference type="Proteomes" id="UP000004619"/>
    </source>
</evidence>
<accession>C7H7D9</accession>
<comment type="caution">
    <text evidence="1">The sequence shown here is derived from an EMBL/GenBank/DDBJ whole genome shotgun (WGS) entry which is preliminary data.</text>
</comment>
<keyword evidence="2" id="KW-1185">Reference proteome</keyword>
<name>C7H7D9_FAED2</name>
<dbReference type="HOGENOM" id="CLU_3289943_0_0_9"/>
<dbReference type="EMBL" id="ACOP02000059">
    <property type="protein sequence ID" value="EEU96158.1"/>
    <property type="molecule type" value="Genomic_DNA"/>
</dbReference>
<dbReference type="Proteomes" id="UP000004619">
    <property type="component" value="Unassembled WGS sequence"/>
</dbReference>
<reference evidence="1" key="1">
    <citation type="submission" date="2009-08" db="EMBL/GenBank/DDBJ databases">
        <authorList>
            <person name="Weinstock G."/>
            <person name="Sodergren E."/>
            <person name="Clifton S."/>
            <person name="Fulton L."/>
            <person name="Fulton B."/>
            <person name="Courtney L."/>
            <person name="Fronick C."/>
            <person name="Harrison M."/>
            <person name="Strong C."/>
            <person name="Farmer C."/>
            <person name="Delahaunty K."/>
            <person name="Markovic C."/>
            <person name="Hall O."/>
            <person name="Minx P."/>
            <person name="Tomlinson C."/>
            <person name="Mitreva M."/>
            <person name="Nelson J."/>
            <person name="Hou S."/>
            <person name="Wollam A."/>
            <person name="Pepin K.H."/>
            <person name="Johnson M."/>
            <person name="Bhonagiri V."/>
            <person name="Nash W.E."/>
            <person name="Warren W."/>
            <person name="Chinwalla A."/>
            <person name="Mardis E.R."/>
            <person name="Wilson R.K."/>
        </authorList>
    </citation>
    <scope>NUCLEOTIDE SEQUENCE [LARGE SCALE GENOMIC DNA]</scope>
    <source>
        <strain evidence="1">A2-165</strain>
    </source>
</reference>
<dbReference type="AlphaFoldDB" id="C7H7D9"/>
<proteinExistence type="predicted"/>
<sequence>MCILFSCFSIHTTGRLPRQELFSYYNTNLMKSQFILVVCR</sequence>
<gene>
    <name evidence="1" type="ORF">FAEPRAA2165_02223</name>
</gene>
<evidence type="ECO:0000313" key="1">
    <source>
        <dbReference type="EMBL" id="EEU96158.1"/>
    </source>
</evidence>
<dbReference type="STRING" id="411483.FAEPRAA2165_02223"/>